<dbReference type="SMART" id="SM00195">
    <property type="entry name" value="DSPc"/>
    <property type="match status" value="1"/>
</dbReference>
<dbReference type="GO" id="GO:0046872">
    <property type="term" value="F:metal ion binding"/>
    <property type="evidence" value="ECO:0007669"/>
    <property type="project" value="UniProtKB-KW"/>
</dbReference>
<keyword evidence="3" id="KW-0904">Protein phosphatase</keyword>
<keyword evidence="4" id="KW-0460">Magnesium</keyword>
<sequence>MTMPRSHRVAGAVIGSAVGDALGAPFEFGPAGQFSARFPTDARGAATEMCGGGALRWAPGEFTDDTQMALLLAQSLVERGGLDEADVFDRFRRWADANPPDIGNQTRAVLGSGLPWDRAAAEHFARSGHAAGNGSLMRTTPAAVFFAPQGREGTMDAARRISALTHGDPSAGEGCAVFHELVRVALDGGDPLAAVDDALAAVPTEHRGRWATVLAPEWTPADATESNGAVWPTLGQAVWALRGATSFAEVMRRVIDLGGDTDTVAAVAGGLAGAVFGIAGIPMRWTSVVHGRVPGDGDRRWDLADLHALAAALTGSRFARHRPPSTPGLEPREVADGVWASDLDGARHSSRDFAVISLCRVGEPFGHPVQRFAYLTDDDANSELDAVLADVLDDIEALRAEGRPVLVHCHAGQSRTGLVLRAWLRRSQGLTAQQATDTVAGRWPHLSRWNDSFTAALERVH</sequence>
<dbReference type="Gene3D" id="3.90.190.10">
    <property type="entry name" value="Protein tyrosine phosphatase superfamily"/>
    <property type="match status" value="1"/>
</dbReference>
<dbReference type="RefSeq" id="WP_092806600.1">
    <property type="nucleotide sequence ID" value="NZ_FMUH01000006.1"/>
</dbReference>
<dbReference type="SUPFAM" id="SSF52799">
    <property type="entry name" value="(Phosphotyrosine protein) phosphatases II"/>
    <property type="match status" value="1"/>
</dbReference>
<accession>A0A1G4YSR4</accession>
<dbReference type="Pfam" id="PF00782">
    <property type="entry name" value="DSPc"/>
    <property type="match status" value="1"/>
</dbReference>
<comment type="similarity">
    <text evidence="1">Belongs to the ADP-ribosylglycohydrolase family.</text>
</comment>
<evidence type="ECO:0000256" key="2">
    <source>
        <dbReference type="ARBA" id="ARBA00022801"/>
    </source>
</evidence>
<evidence type="ECO:0000256" key="1">
    <source>
        <dbReference type="ARBA" id="ARBA00010702"/>
    </source>
</evidence>
<dbReference type="PANTHER" id="PTHR16222">
    <property type="entry name" value="ADP-RIBOSYLGLYCOHYDROLASE"/>
    <property type="match status" value="1"/>
</dbReference>
<evidence type="ECO:0000256" key="4">
    <source>
        <dbReference type="PIRSR" id="PIRSR605502-1"/>
    </source>
</evidence>
<dbReference type="EMBL" id="FMUH01000006">
    <property type="protein sequence ID" value="SCX56493.1"/>
    <property type="molecule type" value="Genomic_DNA"/>
</dbReference>
<dbReference type="InterPro" id="IPR050792">
    <property type="entry name" value="ADP-ribosylglycohydrolase"/>
</dbReference>
<gene>
    <name evidence="6" type="ORF">SAMN03159343_3430</name>
</gene>
<comment type="cofactor">
    <cofactor evidence="4">
        <name>Mg(2+)</name>
        <dbReference type="ChEBI" id="CHEBI:18420"/>
    </cofactor>
    <text evidence="4">Binds 2 magnesium ions per subunit.</text>
</comment>
<dbReference type="CDD" id="cd14498">
    <property type="entry name" value="DSP"/>
    <property type="match status" value="1"/>
</dbReference>
<proteinExistence type="inferred from homology"/>
<dbReference type="PROSITE" id="PS00383">
    <property type="entry name" value="TYR_PHOSPHATASE_1"/>
    <property type="match status" value="1"/>
</dbReference>
<dbReference type="InterPro" id="IPR005502">
    <property type="entry name" value="Ribosyl_crysJ1"/>
</dbReference>
<dbReference type="InterPro" id="IPR000340">
    <property type="entry name" value="Dual-sp_phosphatase_cat-dom"/>
</dbReference>
<dbReference type="Proteomes" id="UP000198981">
    <property type="component" value="Unassembled WGS sequence"/>
</dbReference>
<dbReference type="OrthoDB" id="9798107at2"/>
<feature type="binding site" evidence="4">
    <location>
        <position position="262"/>
    </location>
    <ligand>
        <name>Mg(2+)</name>
        <dbReference type="ChEBI" id="CHEBI:18420"/>
        <label>1</label>
    </ligand>
</feature>
<protein>
    <submittedName>
        <fullName evidence="6">ADP-ribosyl-[dinitrogen reductase] hydrolase</fullName>
    </submittedName>
</protein>
<dbReference type="InterPro" id="IPR036705">
    <property type="entry name" value="Ribosyl_crysJ1_sf"/>
</dbReference>
<feature type="binding site" evidence="4">
    <location>
        <position position="260"/>
    </location>
    <ligand>
        <name>Mg(2+)</name>
        <dbReference type="ChEBI" id="CHEBI:18420"/>
        <label>1</label>
    </ligand>
</feature>
<keyword evidence="2 6" id="KW-0378">Hydrolase</keyword>
<evidence type="ECO:0000313" key="6">
    <source>
        <dbReference type="EMBL" id="SCX56493.1"/>
    </source>
</evidence>
<dbReference type="SUPFAM" id="SSF101478">
    <property type="entry name" value="ADP-ribosylglycohydrolase"/>
    <property type="match status" value="1"/>
</dbReference>
<dbReference type="AlphaFoldDB" id="A0A1G4YSR4"/>
<organism evidence="6 7">
    <name type="scientific">Klenkia marina</name>
    <dbReference type="NCBI Taxonomy" id="1960309"/>
    <lineage>
        <taxon>Bacteria</taxon>
        <taxon>Bacillati</taxon>
        <taxon>Actinomycetota</taxon>
        <taxon>Actinomycetes</taxon>
        <taxon>Geodermatophilales</taxon>
        <taxon>Geodermatophilaceae</taxon>
        <taxon>Klenkia</taxon>
    </lineage>
</organism>
<dbReference type="InterPro" id="IPR029021">
    <property type="entry name" value="Prot-tyrosine_phosphatase-like"/>
</dbReference>
<keyword evidence="7" id="KW-1185">Reference proteome</keyword>
<feature type="binding site" evidence="4">
    <location>
        <position position="65"/>
    </location>
    <ligand>
        <name>Mg(2+)</name>
        <dbReference type="ChEBI" id="CHEBI:18420"/>
        <label>1</label>
    </ligand>
</feature>
<reference evidence="7" key="1">
    <citation type="submission" date="2016-10" db="EMBL/GenBank/DDBJ databases">
        <authorList>
            <person name="Varghese N."/>
            <person name="Submissions S."/>
        </authorList>
    </citation>
    <scope>NUCLEOTIDE SEQUENCE [LARGE SCALE GENOMIC DNA]</scope>
    <source>
        <strain evidence="7">DSM 45722</strain>
    </source>
</reference>
<feature type="domain" description="Tyrosine specific protein phosphatases" evidence="5">
    <location>
        <begin position="389"/>
        <end position="454"/>
    </location>
</feature>
<feature type="binding site" evidence="4">
    <location>
        <position position="64"/>
    </location>
    <ligand>
        <name>Mg(2+)</name>
        <dbReference type="ChEBI" id="CHEBI:18420"/>
        <label>1</label>
    </ligand>
</feature>
<evidence type="ECO:0000259" key="5">
    <source>
        <dbReference type="PROSITE" id="PS50056"/>
    </source>
</evidence>
<dbReference type="Pfam" id="PF03747">
    <property type="entry name" value="ADP_ribosyl_GH"/>
    <property type="match status" value="1"/>
</dbReference>
<dbReference type="InterPro" id="IPR020422">
    <property type="entry name" value="TYR_PHOSPHATASE_DUAL_dom"/>
</dbReference>
<evidence type="ECO:0000256" key="3">
    <source>
        <dbReference type="ARBA" id="ARBA00022912"/>
    </source>
</evidence>
<dbReference type="PROSITE" id="PS50056">
    <property type="entry name" value="TYR_PHOSPHATASE_2"/>
    <property type="match status" value="1"/>
</dbReference>
<evidence type="ECO:0000313" key="7">
    <source>
        <dbReference type="Proteomes" id="UP000198981"/>
    </source>
</evidence>
<dbReference type="GO" id="GO:0004721">
    <property type="term" value="F:phosphoprotein phosphatase activity"/>
    <property type="evidence" value="ECO:0007669"/>
    <property type="project" value="UniProtKB-KW"/>
</dbReference>
<keyword evidence="4" id="KW-0479">Metal-binding</keyword>
<dbReference type="PANTHER" id="PTHR16222:SF24">
    <property type="entry name" value="ADP-RIBOSYLHYDROLASE ARH3"/>
    <property type="match status" value="1"/>
</dbReference>
<dbReference type="STRING" id="1960309.SAMN03159343_3430"/>
<dbReference type="InterPro" id="IPR000387">
    <property type="entry name" value="Tyr_Pase_dom"/>
</dbReference>
<name>A0A1G4YSR4_9ACTN</name>
<dbReference type="Gene3D" id="1.10.4080.10">
    <property type="entry name" value="ADP-ribosylation/Crystallin J1"/>
    <property type="match status" value="1"/>
</dbReference>
<dbReference type="InterPro" id="IPR016130">
    <property type="entry name" value="Tyr_Pase_AS"/>
</dbReference>
<feature type="binding site" evidence="4">
    <location>
        <position position="63"/>
    </location>
    <ligand>
        <name>Mg(2+)</name>
        <dbReference type="ChEBI" id="CHEBI:18420"/>
        <label>1</label>
    </ligand>
</feature>
<feature type="binding site" evidence="4">
    <location>
        <position position="263"/>
    </location>
    <ligand>
        <name>Mg(2+)</name>
        <dbReference type="ChEBI" id="CHEBI:18420"/>
        <label>1</label>
    </ligand>
</feature>